<sequence length="142" mass="15873">MNKNKPSLIPELGSPQNKRTRLSVAAGFTETDLLHLTAPVLDFPKGTVLPVLGYCIDEEVDGTPYCVRAYVPGRGTTFAGRQASRFRTALQREVWFGGIRPLFFTEIDVTDHAEALRLERVVEAVVIPMYDYRGFDTLRKAA</sequence>
<dbReference type="EMBL" id="JAEDAE010000005">
    <property type="protein sequence ID" value="MBH8558971.1"/>
    <property type="molecule type" value="Genomic_DNA"/>
</dbReference>
<reference evidence="1 2" key="1">
    <citation type="submission" date="2020-12" db="EMBL/GenBank/DDBJ databases">
        <title>Hymenobacter sp.</title>
        <authorList>
            <person name="Kim M.K."/>
        </authorList>
    </citation>
    <scope>NUCLEOTIDE SEQUENCE [LARGE SCALE GENOMIC DNA]</scope>
    <source>
        <strain evidence="1 2">BT442</strain>
    </source>
</reference>
<comment type="caution">
    <text evidence="1">The sequence shown here is derived from an EMBL/GenBank/DDBJ whole genome shotgun (WGS) entry which is preliminary data.</text>
</comment>
<accession>A0ABS0Q9T3</accession>
<evidence type="ECO:0000313" key="1">
    <source>
        <dbReference type="EMBL" id="MBH8558971.1"/>
    </source>
</evidence>
<dbReference type="Proteomes" id="UP000625631">
    <property type="component" value="Unassembled WGS sequence"/>
</dbReference>
<organism evidence="1 2">
    <name type="scientific">Hymenobacter negativus</name>
    <dbReference type="NCBI Taxonomy" id="2795026"/>
    <lineage>
        <taxon>Bacteria</taxon>
        <taxon>Pseudomonadati</taxon>
        <taxon>Bacteroidota</taxon>
        <taxon>Cytophagia</taxon>
        <taxon>Cytophagales</taxon>
        <taxon>Hymenobacteraceae</taxon>
        <taxon>Hymenobacter</taxon>
    </lineage>
</organism>
<protein>
    <submittedName>
        <fullName evidence="1">Uncharacterized protein</fullName>
    </submittedName>
</protein>
<proteinExistence type="predicted"/>
<keyword evidence="2" id="KW-1185">Reference proteome</keyword>
<name>A0ABS0Q9T3_9BACT</name>
<evidence type="ECO:0000313" key="2">
    <source>
        <dbReference type="Proteomes" id="UP000625631"/>
    </source>
</evidence>
<dbReference type="RefSeq" id="WP_198075822.1">
    <property type="nucleotide sequence ID" value="NZ_JAEDAE010000005.1"/>
</dbReference>
<gene>
    <name evidence="1" type="ORF">I7X13_12975</name>
</gene>